<reference evidence="4" key="1">
    <citation type="submission" date="2019-03" db="EMBL/GenBank/DDBJ databases">
        <authorList>
            <person name="Mank J."/>
            <person name="Almeida P."/>
        </authorList>
    </citation>
    <scope>NUCLEOTIDE SEQUENCE</scope>
    <source>
        <strain evidence="4">78183</strain>
    </source>
</reference>
<organism evidence="4">
    <name type="scientific">Salix viminalis</name>
    <name type="common">Common osier</name>
    <name type="synonym">Basket willow</name>
    <dbReference type="NCBI Taxonomy" id="40686"/>
    <lineage>
        <taxon>Eukaryota</taxon>
        <taxon>Viridiplantae</taxon>
        <taxon>Streptophyta</taxon>
        <taxon>Embryophyta</taxon>
        <taxon>Tracheophyta</taxon>
        <taxon>Spermatophyta</taxon>
        <taxon>Magnoliopsida</taxon>
        <taxon>eudicotyledons</taxon>
        <taxon>Gunneridae</taxon>
        <taxon>Pentapetalae</taxon>
        <taxon>rosids</taxon>
        <taxon>fabids</taxon>
        <taxon>Malpighiales</taxon>
        <taxon>Salicaceae</taxon>
        <taxon>Saliceae</taxon>
        <taxon>Salix</taxon>
    </lineage>
</organism>
<accession>A0A6N2LE39</accession>
<evidence type="ECO:0000256" key="2">
    <source>
        <dbReference type="SAM" id="Phobius"/>
    </source>
</evidence>
<keyword evidence="2" id="KW-1133">Transmembrane helix</keyword>
<feature type="region of interest" description="Disordered" evidence="1">
    <location>
        <begin position="1"/>
        <end position="42"/>
    </location>
</feature>
<dbReference type="InterPro" id="IPR022228">
    <property type="entry name" value="DUF3755"/>
</dbReference>
<feature type="domain" description="SOCS box" evidence="3">
    <location>
        <begin position="235"/>
        <end position="293"/>
    </location>
</feature>
<proteinExistence type="predicted"/>
<keyword evidence="2" id="KW-0472">Membrane</keyword>
<feature type="compositionally biased region" description="Low complexity" evidence="1">
    <location>
        <begin position="9"/>
        <end position="25"/>
    </location>
</feature>
<evidence type="ECO:0000256" key="1">
    <source>
        <dbReference type="SAM" id="MobiDB-lite"/>
    </source>
</evidence>
<protein>
    <recommendedName>
        <fullName evidence="3">SOCS box domain-containing protein</fullName>
    </recommendedName>
</protein>
<dbReference type="InterPro" id="IPR001496">
    <property type="entry name" value="SOCS_box"/>
</dbReference>
<feature type="region of interest" description="Disordered" evidence="1">
    <location>
        <begin position="94"/>
        <end position="116"/>
    </location>
</feature>
<dbReference type="AlphaFoldDB" id="A0A6N2LE39"/>
<dbReference type="SMART" id="SM00717">
    <property type="entry name" value="SANT"/>
    <property type="match status" value="1"/>
</dbReference>
<dbReference type="PANTHER" id="PTHR14000">
    <property type="entry name" value="FINGER CCCH DOMAIN PROTEIN, PUTATIVE (DUF3755)-RELATED"/>
    <property type="match status" value="1"/>
</dbReference>
<feature type="compositionally biased region" description="Polar residues" evidence="1">
    <location>
        <begin position="26"/>
        <end position="42"/>
    </location>
</feature>
<sequence length="300" mass="33873">MAHIIKRQSGPSSFNGSNPNNGNLGQEPSSGSSLKHNPGISNDWTGEEQAILEEGLAKFAMETNVVRYAKIALQLPNKTVRDVALRCRWMTKKENSKRRKEDNLMRKSKDKKERHSDPFAKTSNFMVTCPNVTPFATPMMPLDSDESISYDGEVLYFTKPLCIPNSFGNIFFTFSYLQLYLLLILFQVAVFLINGEILTAYDVFIMKVQSYYLPLAAIGGAIGELLKQNAQTFHQISANLASYQIQENLSLLHQTRNNIRKVMNGMDDVPQLMKQMPPLPVKLNDDLADTILQPPNRPRQ</sequence>
<name>A0A6N2LE39_SALVM</name>
<dbReference type="EMBL" id="CAADRP010001469">
    <property type="protein sequence ID" value="VFU39092.1"/>
    <property type="molecule type" value="Genomic_DNA"/>
</dbReference>
<dbReference type="InterPro" id="IPR009057">
    <property type="entry name" value="Homeodomain-like_sf"/>
</dbReference>
<dbReference type="Pfam" id="PF12579">
    <property type="entry name" value="DUF3755"/>
    <property type="match status" value="1"/>
</dbReference>
<dbReference type="Gene3D" id="1.10.10.60">
    <property type="entry name" value="Homeodomain-like"/>
    <property type="match status" value="1"/>
</dbReference>
<evidence type="ECO:0000313" key="4">
    <source>
        <dbReference type="EMBL" id="VFU39092.1"/>
    </source>
</evidence>
<dbReference type="InterPro" id="IPR001005">
    <property type="entry name" value="SANT/Myb"/>
</dbReference>
<dbReference type="PROSITE" id="PS50225">
    <property type="entry name" value="SOCS"/>
    <property type="match status" value="1"/>
</dbReference>
<keyword evidence="2" id="KW-0812">Transmembrane</keyword>
<evidence type="ECO:0000259" key="3">
    <source>
        <dbReference type="PROSITE" id="PS50225"/>
    </source>
</evidence>
<dbReference type="PANTHER" id="PTHR14000:SF45">
    <property type="entry name" value="FINGER CCCH DOMAIN PROTEIN, PUTATIVE (DUF3755)-RELATED"/>
    <property type="match status" value="1"/>
</dbReference>
<dbReference type="CDD" id="cd00167">
    <property type="entry name" value="SANT"/>
    <property type="match status" value="1"/>
</dbReference>
<dbReference type="SUPFAM" id="SSF46689">
    <property type="entry name" value="Homeodomain-like"/>
    <property type="match status" value="1"/>
</dbReference>
<feature type="transmembrane region" description="Helical" evidence="2">
    <location>
        <begin position="170"/>
        <end position="193"/>
    </location>
</feature>
<gene>
    <name evidence="4" type="ORF">SVIM_LOCUS215232</name>
</gene>